<dbReference type="Pfam" id="PF07631">
    <property type="entry name" value="PSD4"/>
    <property type="match status" value="1"/>
</dbReference>
<evidence type="ECO:0000259" key="8">
    <source>
        <dbReference type="Pfam" id="PF07637"/>
    </source>
</evidence>
<dbReference type="Pfam" id="PF07637">
    <property type="entry name" value="PSD5"/>
    <property type="match status" value="1"/>
</dbReference>
<evidence type="ECO:0000259" key="7">
    <source>
        <dbReference type="Pfam" id="PF07635"/>
    </source>
</evidence>
<reference evidence="9 10" key="1">
    <citation type="journal article" date="2020" name="Antonie Van Leeuwenhoek">
        <title>Rhodopirellula heiligendammensis sp. nov., Rhodopirellula pilleata sp. nov., and Rhodopirellula solitaria sp. nov. isolated from natural or artificial marine surfaces in Northern Germany and California, USA, and emended description of the genus Rhodopirellula.</title>
        <authorList>
            <person name="Kallscheuer N."/>
            <person name="Wiegand S."/>
            <person name="Jogler M."/>
            <person name="Boedeker C."/>
            <person name="Peeters S.H."/>
            <person name="Rast P."/>
            <person name="Heuer A."/>
            <person name="Jetten M.S.M."/>
            <person name="Rohde M."/>
            <person name="Jogler C."/>
        </authorList>
    </citation>
    <scope>NUCLEOTIDE SEQUENCE [LARGE SCALE GENOMIC DNA]</scope>
    <source>
        <strain evidence="9 10">Poly21</strain>
    </source>
</reference>
<dbReference type="Proteomes" id="UP000319908">
    <property type="component" value="Unassembled WGS sequence"/>
</dbReference>
<comment type="caution">
    <text evidence="9">The sequence shown here is derived from an EMBL/GenBank/DDBJ whole genome shotgun (WGS) entry which is preliminary data.</text>
</comment>
<feature type="domain" description="DUF1587" evidence="4">
    <location>
        <begin position="156"/>
        <end position="219"/>
    </location>
</feature>
<dbReference type="InterPro" id="IPR011478">
    <property type="entry name" value="DUF1585"/>
</dbReference>
<dbReference type="EMBL" id="SJPU01000002">
    <property type="protein sequence ID" value="TWU15094.1"/>
    <property type="molecule type" value="Genomic_DNA"/>
</dbReference>
<dbReference type="InterPro" id="IPR013039">
    <property type="entry name" value="DUF1588"/>
</dbReference>
<evidence type="ECO:0000259" key="6">
    <source>
        <dbReference type="Pfam" id="PF07631"/>
    </source>
</evidence>
<evidence type="ECO:0000259" key="4">
    <source>
        <dbReference type="Pfam" id="PF07626"/>
    </source>
</evidence>
<dbReference type="InterPro" id="IPR013042">
    <property type="entry name" value="DUF1592"/>
</dbReference>
<keyword evidence="2" id="KW-0732">Signal</keyword>
<dbReference type="RefSeq" id="WP_302118593.1">
    <property type="nucleotide sequence ID" value="NZ_SJPU01000002.1"/>
</dbReference>
<evidence type="ECO:0000256" key="1">
    <source>
        <dbReference type="SAM" id="MobiDB-lite"/>
    </source>
</evidence>
<evidence type="ECO:0000256" key="2">
    <source>
        <dbReference type="SAM" id="SignalP"/>
    </source>
</evidence>
<dbReference type="InterPro" id="IPR013043">
    <property type="entry name" value="DUF1595"/>
</dbReference>
<dbReference type="Pfam" id="PF07626">
    <property type="entry name" value="PSD3"/>
    <property type="match status" value="1"/>
</dbReference>
<evidence type="ECO:0000313" key="9">
    <source>
        <dbReference type="EMBL" id="TWU15094.1"/>
    </source>
</evidence>
<feature type="domain" description="DUF1588" evidence="5">
    <location>
        <begin position="669"/>
        <end position="767"/>
    </location>
</feature>
<feature type="domain" description="Cytochrome C Planctomycete-type" evidence="7">
    <location>
        <begin position="72"/>
        <end position="119"/>
    </location>
</feature>
<organism evidence="9 10">
    <name type="scientific">Allorhodopirellula heiligendammensis</name>
    <dbReference type="NCBI Taxonomy" id="2714739"/>
    <lineage>
        <taxon>Bacteria</taxon>
        <taxon>Pseudomonadati</taxon>
        <taxon>Planctomycetota</taxon>
        <taxon>Planctomycetia</taxon>
        <taxon>Pirellulales</taxon>
        <taxon>Pirellulaceae</taxon>
        <taxon>Allorhodopirellula</taxon>
    </lineage>
</organism>
<protein>
    <recommendedName>
        <fullName evidence="11">Planctomycete cytochrome C</fullName>
    </recommendedName>
</protein>
<evidence type="ECO:0000259" key="5">
    <source>
        <dbReference type="Pfam" id="PF07627"/>
    </source>
</evidence>
<gene>
    <name evidence="9" type="ORF">Poly21_22860</name>
</gene>
<feature type="chain" id="PRO_5022764524" description="Planctomycete cytochrome C" evidence="2">
    <location>
        <begin position="41"/>
        <end position="865"/>
    </location>
</feature>
<dbReference type="Pfam" id="PF07627">
    <property type="entry name" value="PSCyt3"/>
    <property type="match status" value="1"/>
</dbReference>
<feature type="domain" description="DUF1592" evidence="6">
    <location>
        <begin position="515"/>
        <end position="648"/>
    </location>
</feature>
<name>A0A5C6BWE7_9BACT</name>
<sequence length="865" mass="95289">MIVFEHSRCDAHRFALPAGLLRCSAMFVAALGLLPPPALHASDASAADNPSPTAIAADAWETTGWPLMQAYCVDCHNADYAEAEVDLSLLETLAGVQANSELAIHAVSMIEFAAMPPDDSDLPDAEERRQLGDQLDALVYHAACDLRPRPGHTTARRLNRPEYNNSIRDLFGIDFQPADSFPSDEVGGGFDNNADVLSLSTMLMDKYLTAAEDITSKIIVDPDTLPQVNATFAGDTLYILGETRTGSFGQRSITADGMAWFEVDIPVRGEYTIDVMASAQRDGLARVISAMHAADGTLLAIFEHDHRDSGGDDDRESTRMTLDAGTHRFFFRTALQPASEREQLKDDPDWQIGKSVFEPIVNIDDAELEKTRLPKGTALPHDGRIDTEQFPMRYNRFLVNGPSSSTREDLPPGQRKLLAKIPERRGDQYRNVGSAAKDSLRPLLRHAFRCEVGDEDVAPYVSLVERMCDRGDSYYDAMRVAISAVLVSPRFLFRVEVPEDEKTRELAKAGNSVPLTSTQLASRLSFFLWSSLPDKELLDAAKRNELVNSGKRAAQVRRMLADRKSESLGTQFARQWFALGNLESRDLDEFAASSTGELDTSGTLTPEMLSAETEQLFLHLLRENRPIGELLTSETTYVGPELANWYGVDFPAEKAENGYAAVNVGDRGRKGLLGHAGILLITSYPTRNSPVLRGKWILENILGTPPPDPPPGVPTLEETKTASANASLREQLELHRADPGCASCHRVMDQLGFGLEDYDHVGRMRAADDPARRDATGELPGGRSFAGAAELTTLLAQTEQERLAETAVRRMLSFAIGRELRPSDRCFVDAILAETRDENYRVRDLLEQVILSPPFLNHQAELPSP</sequence>
<dbReference type="InterPro" id="IPR011429">
    <property type="entry name" value="Cyt_c_Planctomycete-type"/>
</dbReference>
<dbReference type="AlphaFoldDB" id="A0A5C6BWE7"/>
<proteinExistence type="predicted"/>
<dbReference type="Pfam" id="PF07624">
    <property type="entry name" value="PSD2"/>
    <property type="match status" value="1"/>
</dbReference>
<dbReference type="Pfam" id="PF07635">
    <property type="entry name" value="PSCyt1"/>
    <property type="match status" value="1"/>
</dbReference>
<feature type="domain" description="DUF1595" evidence="8">
    <location>
        <begin position="436"/>
        <end position="496"/>
    </location>
</feature>
<keyword evidence="10" id="KW-1185">Reference proteome</keyword>
<feature type="domain" description="DUF1585" evidence="3">
    <location>
        <begin position="782"/>
        <end position="855"/>
    </location>
</feature>
<evidence type="ECO:0000259" key="3">
    <source>
        <dbReference type="Pfam" id="PF07624"/>
    </source>
</evidence>
<feature type="signal peptide" evidence="2">
    <location>
        <begin position="1"/>
        <end position="40"/>
    </location>
</feature>
<dbReference type="InterPro" id="IPR013036">
    <property type="entry name" value="DUF1587"/>
</dbReference>
<evidence type="ECO:0008006" key="11">
    <source>
        <dbReference type="Google" id="ProtNLM"/>
    </source>
</evidence>
<evidence type="ECO:0000313" key="10">
    <source>
        <dbReference type="Proteomes" id="UP000319908"/>
    </source>
</evidence>
<accession>A0A5C6BWE7</accession>
<feature type="region of interest" description="Disordered" evidence="1">
    <location>
        <begin position="705"/>
        <end position="726"/>
    </location>
</feature>